<gene>
    <name evidence="1" type="ORF">CLIB1444_04S07184</name>
</gene>
<comment type="caution">
    <text evidence="1">The sequence shown here is derived from an EMBL/GenBank/DDBJ whole genome shotgun (WGS) entry which is preliminary data.</text>
</comment>
<organism evidence="1 2">
    <name type="scientific">[Candida] jaroonii</name>
    <dbReference type="NCBI Taxonomy" id="467808"/>
    <lineage>
        <taxon>Eukaryota</taxon>
        <taxon>Fungi</taxon>
        <taxon>Dikarya</taxon>
        <taxon>Ascomycota</taxon>
        <taxon>Saccharomycotina</taxon>
        <taxon>Pichiomycetes</taxon>
        <taxon>Debaryomycetaceae</taxon>
        <taxon>Yamadazyma</taxon>
    </lineage>
</organism>
<reference evidence="1" key="1">
    <citation type="submission" date="2022-06" db="EMBL/GenBank/DDBJ databases">
        <authorList>
            <person name="Legras J.-L."/>
            <person name="Devillers H."/>
            <person name="Grondin C."/>
        </authorList>
    </citation>
    <scope>NUCLEOTIDE SEQUENCE</scope>
    <source>
        <strain evidence="1">CLIB 1444</strain>
    </source>
</reference>
<evidence type="ECO:0000313" key="2">
    <source>
        <dbReference type="Proteomes" id="UP001152531"/>
    </source>
</evidence>
<evidence type="ECO:0000313" key="1">
    <source>
        <dbReference type="EMBL" id="CAH6720755.1"/>
    </source>
</evidence>
<dbReference type="Proteomes" id="UP001152531">
    <property type="component" value="Unassembled WGS sequence"/>
</dbReference>
<proteinExistence type="predicted"/>
<accession>A0ACA9Y6V7</accession>
<sequence length="204" mass="22639">MESSTILFIITLVTLFIFLSWLITPIPQEVPYEVEQITSQNQSRPVPINTTSNSSSGNSITSGVRPRNTSREITPAMIEIVQSIGPQLTESQIRLDLQRSGSVEATVNNYMENGTLPFPEGETAPQQTAPTHNIPPSTVSLNLLEKYGLTEDEAVEGTPEELKGKWGASKEERSTFLEKKRKEMILNARKRLASQLSNEKPNVL</sequence>
<name>A0ACA9Y6V7_9ASCO</name>
<dbReference type="EMBL" id="CALSDN010000004">
    <property type="protein sequence ID" value="CAH6720755.1"/>
    <property type="molecule type" value="Genomic_DNA"/>
</dbReference>
<keyword evidence="2" id="KW-1185">Reference proteome</keyword>
<protein>
    <submittedName>
        <fullName evidence="1">Coupling of ubiquitin conjugation to ER degradation protein 1</fullName>
    </submittedName>
</protein>